<dbReference type="Proteomes" id="UP000193689">
    <property type="component" value="Unassembled WGS sequence"/>
</dbReference>
<sequence length="55" mass="5346">MQTTIFATVFAVMVTMVAGQTFTLPSGVSLPSGAALPSGIVVVTSSATSAAVTGN</sequence>
<comment type="caution">
    <text evidence="2">The sequence shown here is derived from an EMBL/GenBank/DDBJ whole genome shotgun (WGS) entry which is preliminary data.</text>
</comment>
<dbReference type="RefSeq" id="XP_040718620.1">
    <property type="nucleotide sequence ID" value="XM_040859559.1"/>
</dbReference>
<dbReference type="GeneID" id="63775771"/>
<keyword evidence="1" id="KW-0732">Signal</keyword>
<reference evidence="2 3" key="1">
    <citation type="submission" date="2016-07" db="EMBL/GenBank/DDBJ databases">
        <title>Pervasive Adenine N6-methylation of Active Genes in Fungi.</title>
        <authorList>
            <consortium name="DOE Joint Genome Institute"/>
            <person name="Mondo S.J."/>
            <person name="Dannebaum R.O."/>
            <person name="Kuo R.C."/>
            <person name="Labutti K."/>
            <person name="Haridas S."/>
            <person name="Kuo A."/>
            <person name="Salamov A."/>
            <person name="Ahrendt S.R."/>
            <person name="Lipzen A."/>
            <person name="Sullivan W."/>
            <person name="Andreopoulos W.B."/>
            <person name="Clum A."/>
            <person name="Lindquist E."/>
            <person name="Daum C."/>
            <person name="Ramamoorthy G.K."/>
            <person name="Gryganskyi A."/>
            <person name="Culley D."/>
            <person name="Magnuson J.K."/>
            <person name="James T.Y."/>
            <person name="O'Malley M.A."/>
            <person name="Stajich J.E."/>
            <person name="Spatafora J.W."/>
            <person name="Visel A."/>
            <person name="Grigoriev I.V."/>
        </authorList>
    </citation>
    <scope>NUCLEOTIDE SEQUENCE [LARGE SCALE GENOMIC DNA]</scope>
    <source>
        <strain evidence="2 3">CBS 129021</strain>
    </source>
</reference>
<name>A0A1Y2E9T7_9PEZI</name>
<keyword evidence="3" id="KW-1185">Reference proteome</keyword>
<feature type="signal peptide" evidence="1">
    <location>
        <begin position="1"/>
        <end position="19"/>
    </location>
</feature>
<feature type="chain" id="PRO_5012011110" evidence="1">
    <location>
        <begin position="20"/>
        <end position="55"/>
    </location>
</feature>
<dbReference type="InParanoid" id="A0A1Y2E9T7"/>
<evidence type="ECO:0000313" key="3">
    <source>
        <dbReference type="Proteomes" id="UP000193689"/>
    </source>
</evidence>
<gene>
    <name evidence="2" type="ORF">BCR38DRAFT_422770</name>
</gene>
<proteinExistence type="predicted"/>
<organism evidence="2 3">
    <name type="scientific">Pseudomassariella vexata</name>
    <dbReference type="NCBI Taxonomy" id="1141098"/>
    <lineage>
        <taxon>Eukaryota</taxon>
        <taxon>Fungi</taxon>
        <taxon>Dikarya</taxon>
        <taxon>Ascomycota</taxon>
        <taxon>Pezizomycotina</taxon>
        <taxon>Sordariomycetes</taxon>
        <taxon>Xylariomycetidae</taxon>
        <taxon>Amphisphaeriales</taxon>
        <taxon>Pseudomassariaceae</taxon>
        <taxon>Pseudomassariella</taxon>
    </lineage>
</organism>
<dbReference type="EMBL" id="MCFJ01000003">
    <property type="protein sequence ID" value="ORY68333.1"/>
    <property type="molecule type" value="Genomic_DNA"/>
</dbReference>
<evidence type="ECO:0000313" key="2">
    <source>
        <dbReference type="EMBL" id="ORY68333.1"/>
    </source>
</evidence>
<evidence type="ECO:0000256" key="1">
    <source>
        <dbReference type="SAM" id="SignalP"/>
    </source>
</evidence>
<dbReference type="AlphaFoldDB" id="A0A1Y2E9T7"/>
<accession>A0A1Y2E9T7</accession>
<protein>
    <submittedName>
        <fullName evidence="2">Uncharacterized protein</fullName>
    </submittedName>
</protein>